<sequence>MKTTQELLTQITQLTNNIETNYPELYAFLQEEPITIPSKQHPEINLAILQDYLQTLKQELQHHIKTHKSK</sequence>
<gene>
    <name evidence="1" type="ORF">ACFSSB_08075</name>
</gene>
<keyword evidence="2" id="KW-1185">Reference proteome</keyword>
<dbReference type="RefSeq" id="WP_379902987.1">
    <property type="nucleotide sequence ID" value="NZ_JBHULM010000011.1"/>
</dbReference>
<protein>
    <submittedName>
        <fullName evidence="1">Uncharacterized protein</fullName>
    </submittedName>
</protein>
<organism evidence="1 2">
    <name type="scientific">Lacinutrix gracilariae</name>
    <dbReference type="NCBI Taxonomy" id="1747198"/>
    <lineage>
        <taxon>Bacteria</taxon>
        <taxon>Pseudomonadati</taxon>
        <taxon>Bacteroidota</taxon>
        <taxon>Flavobacteriia</taxon>
        <taxon>Flavobacteriales</taxon>
        <taxon>Flavobacteriaceae</taxon>
        <taxon>Lacinutrix</taxon>
    </lineage>
</organism>
<dbReference type="Proteomes" id="UP001597467">
    <property type="component" value="Unassembled WGS sequence"/>
</dbReference>
<name>A0ABW5JZW3_9FLAO</name>
<accession>A0ABW5JZW3</accession>
<evidence type="ECO:0000313" key="2">
    <source>
        <dbReference type="Proteomes" id="UP001597467"/>
    </source>
</evidence>
<proteinExistence type="predicted"/>
<evidence type="ECO:0000313" key="1">
    <source>
        <dbReference type="EMBL" id="MFD2542272.1"/>
    </source>
</evidence>
<reference evidence="2" key="1">
    <citation type="journal article" date="2019" name="Int. J. Syst. Evol. Microbiol.">
        <title>The Global Catalogue of Microorganisms (GCM) 10K type strain sequencing project: providing services to taxonomists for standard genome sequencing and annotation.</title>
        <authorList>
            <consortium name="The Broad Institute Genomics Platform"/>
            <consortium name="The Broad Institute Genome Sequencing Center for Infectious Disease"/>
            <person name="Wu L."/>
            <person name="Ma J."/>
        </authorList>
    </citation>
    <scope>NUCLEOTIDE SEQUENCE [LARGE SCALE GENOMIC DNA]</scope>
    <source>
        <strain evidence="2">KCTC 42808</strain>
    </source>
</reference>
<comment type="caution">
    <text evidence="1">The sequence shown here is derived from an EMBL/GenBank/DDBJ whole genome shotgun (WGS) entry which is preliminary data.</text>
</comment>
<dbReference type="EMBL" id="JBHULM010000011">
    <property type="protein sequence ID" value="MFD2542272.1"/>
    <property type="molecule type" value="Genomic_DNA"/>
</dbReference>